<dbReference type="NCBIfam" id="TIGR02732">
    <property type="entry name" value="zeta_caro_desat"/>
    <property type="match status" value="1"/>
</dbReference>
<evidence type="ECO:0000256" key="6">
    <source>
        <dbReference type="ARBA" id="ARBA00022746"/>
    </source>
</evidence>
<evidence type="ECO:0000256" key="1">
    <source>
        <dbReference type="ARBA" id="ARBA00000914"/>
    </source>
</evidence>
<dbReference type="Pfam" id="PF01593">
    <property type="entry name" value="Amino_oxidase"/>
    <property type="match status" value="1"/>
</dbReference>
<dbReference type="InterPro" id="IPR002937">
    <property type="entry name" value="Amino_oxidase"/>
</dbReference>
<keyword evidence="6" id="KW-0125">Carotenoid biosynthesis</keyword>
<dbReference type="EMBL" id="MH898870">
    <property type="protein sequence ID" value="QCE30401.1"/>
    <property type="molecule type" value="mRNA"/>
</dbReference>
<dbReference type="AlphaFoldDB" id="A0A4D6NXF4"/>
<dbReference type="PANTHER" id="PTHR42923">
    <property type="entry name" value="PROTOPORPHYRINOGEN OXIDASE"/>
    <property type="match status" value="1"/>
</dbReference>
<name>A0A4D6NXF4_UNDPI</name>
<evidence type="ECO:0000256" key="8">
    <source>
        <dbReference type="ARBA" id="ARBA00030952"/>
    </source>
</evidence>
<feature type="domain" description="Amine oxidase" evidence="10">
    <location>
        <begin position="110"/>
        <end position="586"/>
    </location>
</feature>
<dbReference type="Gene3D" id="3.50.50.60">
    <property type="entry name" value="FAD/NAD(P)-binding domain"/>
    <property type="match status" value="2"/>
</dbReference>
<dbReference type="InterPro" id="IPR050464">
    <property type="entry name" value="Zeta_carotene_desat/Oxidored"/>
</dbReference>
<dbReference type="EC" id="1.3.5.6" evidence="4"/>
<dbReference type="PANTHER" id="PTHR42923:SF41">
    <property type="entry name" value="ZETA-CAROTENE DESATURASE, CHLOROPLASTIC_CHROMOPLASTIC"/>
    <property type="match status" value="1"/>
</dbReference>
<dbReference type="UniPathway" id="UPA00803"/>
<evidence type="ECO:0000259" key="10">
    <source>
        <dbReference type="Pfam" id="PF01593"/>
    </source>
</evidence>
<evidence type="ECO:0000256" key="3">
    <source>
        <dbReference type="ARBA" id="ARBA00010192"/>
    </source>
</evidence>
<dbReference type="SUPFAM" id="SSF51905">
    <property type="entry name" value="FAD/NAD(P)-binding domain"/>
    <property type="match status" value="1"/>
</dbReference>
<evidence type="ECO:0000256" key="9">
    <source>
        <dbReference type="ARBA" id="ARBA00031301"/>
    </source>
</evidence>
<proteinExistence type="evidence at transcript level"/>
<dbReference type="GO" id="GO:0016719">
    <property type="term" value="F:9,9'-di-cis-zeta-carotene desaturase activity"/>
    <property type="evidence" value="ECO:0007669"/>
    <property type="project" value="UniProtKB-EC"/>
</dbReference>
<evidence type="ECO:0000256" key="5">
    <source>
        <dbReference type="ARBA" id="ARBA00015490"/>
    </source>
</evidence>
<comment type="catalytic activity">
    <reaction evidence="1">
        <text>9,9'-di-cis-zeta-carotene + 2 a quinone = 7,7',9,9'-tetra-cis-lycopene + 2 a quinol</text>
        <dbReference type="Rhea" id="RHEA:30955"/>
        <dbReference type="ChEBI" id="CHEBI:24646"/>
        <dbReference type="ChEBI" id="CHEBI:48716"/>
        <dbReference type="ChEBI" id="CHEBI:62466"/>
        <dbReference type="ChEBI" id="CHEBI:132124"/>
        <dbReference type="EC" id="1.3.5.6"/>
    </reaction>
</comment>
<dbReference type="InterPro" id="IPR014103">
    <property type="entry name" value="Zeta_caro_desat"/>
</dbReference>
<dbReference type="InterPro" id="IPR036188">
    <property type="entry name" value="FAD/NAD-bd_sf"/>
</dbReference>
<keyword evidence="7" id="KW-0560">Oxidoreductase</keyword>
<evidence type="ECO:0000256" key="2">
    <source>
        <dbReference type="ARBA" id="ARBA00004900"/>
    </source>
</evidence>
<evidence type="ECO:0000256" key="4">
    <source>
        <dbReference type="ARBA" id="ARBA00012788"/>
    </source>
</evidence>
<organism evidence="11">
    <name type="scientific">Undaria pinnatifida</name>
    <name type="common">Wakame</name>
    <name type="synonym">Alaria pinnatifida</name>
    <dbReference type="NCBI Taxonomy" id="74381"/>
    <lineage>
        <taxon>Eukaryota</taxon>
        <taxon>Sar</taxon>
        <taxon>Stramenopiles</taxon>
        <taxon>Ochrophyta</taxon>
        <taxon>PX clade</taxon>
        <taxon>Phaeophyceae</taxon>
        <taxon>Laminariales</taxon>
        <taxon>Alariaceae</taxon>
        <taxon>Undaria</taxon>
    </lineage>
</organism>
<comment type="similarity">
    <text evidence="3">Belongs to the zeta carotene desaturase family.</text>
</comment>
<reference evidence="11" key="1">
    <citation type="submission" date="2018-09" db="EMBL/GenBank/DDBJ databases">
        <authorList>
            <person name="Ma Y."/>
            <person name="Li R."/>
        </authorList>
    </citation>
    <scope>NUCLEOTIDE SEQUENCE</scope>
</reference>
<evidence type="ECO:0000256" key="7">
    <source>
        <dbReference type="ARBA" id="ARBA00023002"/>
    </source>
</evidence>
<sequence length="606" mass="65827">MKASAALVLGTALAGSTLRDASAFVGTPLARLSSVAPAAPSSSVAMRPRTGVSMVAGVAGTVGGSGIERIKGTDKEGLLDVNRIDRARKGPEIKLPQDQKMKIGIIGGGLAGMITAMDLSEAGHQVEIFEARPFMGGKVGSWKDKDGNHIEMGLHVFFGCYYNFFGIFRRLGIFDSALRLKVHTHQFVNKGGELGALDFRMGGIGAPFNGLKAFATTDQLGIYDKLANALALGTSPIVKALFNFDAAMEDVRALDKMTFSEWFEGKGGSRGSISRMWDPVAYALGFIDCDHISARCMLTIFQLFAIRSEASVLRMLEGSPDDFIHQPILKYLAERGVTHQTSRRITEIRHEVDADGKPTHVNGLVIAGGGTEEEYREYDVVIAATDVPGIKKLLPENFRKYDMFDNIYKLDGVPVATVQLRFDGWVTELNDAEKMKDVAGDYGQGRAPGMDNLLYTADAEFSCFADLALTSPSSDYYKPGEGSLLQCVMTPGDKWMPKTTDEIAAVCLEQVLELFPSARDLNCTWTNVVKVGQSLYREGPGLDQYRPDQRTPIPNFFMAGSYTYQDYIDSMEGATKSALLCADRVLEDTPALAKLTKDRAAVSASA</sequence>
<evidence type="ECO:0000313" key="11">
    <source>
        <dbReference type="EMBL" id="QCE30401.1"/>
    </source>
</evidence>
<dbReference type="GO" id="GO:0016117">
    <property type="term" value="P:carotenoid biosynthetic process"/>
    <property type="evidence" value="ECO:0007669"/>
    <property type="project" value="UniProtKB-KW"/>
</dbReference>
<comment type="pathway">
    <text evidence="2">Carotenoid biosynthesis; lycopene biosynthesis.</text>
</comment>
<accession>A0A4D6NXF4</accession>
<protein>
    <recommendedName>
        <fullName evidence="5">Zeta-carotene desaturase, chloroplastic/chromoplastic</fullName>
        <ecNumber evidence="4">1.3.5.6</ecNumber>
    </recommendedName>
    <alternativeName>
        <fullName evidence="9">9,9'-di-cis-zeta-carotene desaturase</fullName>
    </alternativeName>
    <alternativeName>
        <fullName evidence="8">Carotene 7,8-desaturase</fullName>
    </alternativeName>
</protein>